<feature type="compositionally biased region" description="Basic and acidic residues" evidence="1">
    <location>
        <begin position="480"/>
        <end position="496"/>
    </location>
</feature>
<dbReference type="InterPro" id="IPR041489">
    <property type="entry name" value="PDZ_6"/>
</dbReference>
<dbReference type="SUPFAM" id="SSF50156">
    <property type="entry name" value="PDZ domain-like"/>
    <property type="match status" value="4"/>
</dbReference>
<evidence type="ECO:0000313" key="3">
    <source>
        <dbReference type="EMBL" id="KAG5845222.1"/>
    </source>
</evidence>
<gene>
    <name evidence="3" type="ORF">ANANG_G00136520</name>
</gene>
<dbReference type="GO" id="GO:0043113">
    <property type="term" value="P:receptor clustering"/>
    <property type="evidence" value="ECO:0007669"/>
    <property type="project" value="TreeGrafter"/>
</dbReference>
<evidence type="ECO:0000259" key="2">
    <source>
        <dbReference type="PROSITE" id="PS50106"/>
    </source>
</evidence>
<dbReference type="Pfam" id="PF17820">
    <property type="entry name" value="PDZ_6"/>
    <property type="match status" value="1"/>
</dbReference>
<dbReference type="FunFam" id="2.30.42.10:FF:000150">
    <property type="entry name" value="Membrane associated guanylate kinase, WW and PDZ domain containing 2"/>
    <property type="match status" value="1"/>
</dbReference>
<dbReference type="GO" id="GO:0046332">
    <property type="term" value="F:SMAD binding"/>
    <property type="evidence" value="ECO:0007669"/>
    <property type="project" value="TreeGrafter"/>
</dbReference>
<dbReference type="PANTHER" id="PTHR10316:SF27">
    <property type="entry name" value="MEMBRANE-ASSOCIATED GUANYLATE KINASE, WW AND PDZ DOMAIN-CONTAINING PROTEIN 2"/>
    <property type="match status" value="1"/>
</dbReference>
<dbReference type="AlphaFoldDB" id="A0A9D3MA02"/>
<dbReference type="SMART" id="SM00228">
    <property type="entry name" value="PDZ"/>
    <property type="match status" value="3"/>
</dbReference>
<accession>A0A9D3MA02</accession>
<dbReference type="InterPro" id="IPR001478">
    <property type="entry name" value="PDZ"/>
</dbReference>
<dbReference type="FunFam" id="2.30.42.10:FF:000113">
    <property type="entry name" value="Membrane associated guanylate kinase, WW and PDZ domain containing 2"/>
    <property type="match status" value="1"/>
</dbReference>
<reference evidence="3" key="1">
    <citation type="submission" date="2021-01" db="EMBL/GenBank/DDBJ databases">
        <title>A chromosome-scale assembly of European eel, Anguilla anguilla.</title>
        <authorList>
            <person name="Henkel C."/>
            <person name="Jong-Raadsen S.A."/>
            <person name="Dufour S."/>
            <person name="Weltzien F.-A."/>
            <person name="Palstra A.P."/>
            <person name="Pelster B."/>
            <person name="Spaink H.P."/>
            <person name="Van Den Thillart G.E."/>
            <person name="Jansen H."/>
            <person name="Zahm M."/>
            <person name="Klopp C."/>
            <person name="Cedric C."/>
            <person name="Louis A."/>
            <person name="Berthelot C."/>
            <person name="Parey E."/>
            <person name="Roest Crollius H."/>
            <person name="Montfort J."/>
            <person name="Robinson-Rechavi M."/>
            <person name="Bucao C."/>
            <person name="Bouchez O."/>
            <person name="Gislard M."/>
            <person name="Lluch J."/>
            <person name="Milhes M."/>
            <person name="Lampietro C."/>
            <person name="Lopez Roques C."/>
            <person name="Donnadieu C."/>
            <person name="Braasch I."/>
            <person name="Desvignes T."/>
            <person name="Postlethwait J."/>
            <person name="Bobe J."/>
            <person name="Guiguen Y."/>
            <person name="Dirks R."/>
        </authorList>
    </citation>
    <scope>NUCLEOTIDE SEQUENCE</scope>
    <source>
        <strain evidence="3">Tag_6206</strain>
        <tissue evidence="3">Liver</tissue>
    </source>
</reference>
<dbReference type="InterPro" id="IPR036034">
    <property type="entry name" value="PDZ_sf"/>
</dbReference>
<dbReference type="GO" id="GO:0030159">
    <property type="term" value="F:signaling receptor complex adaptor activity"/>
    <property type="evidence" value="ECO:0007669"/>
    <property type="project" value="TreeGrafter"/>
</dbReference>
<feature type="compositionally biased region" description="Pro residues" evidence="1">
    <location>
        <begin position="343"/>
        <end position="353"/>
    </location>
</feature>
<dbReference type="CDD" id="cd06733">
    <property type="entry name" value="PDZ3_MAGI-1_3-like"/>
    <property type="match status" value="1"/>
</dbReference>
<dbReference type="Gene3D" id="2.30.42.10">
    <property type="match status" value="5"/>
</dbReference>
<dbReference type="EMBL" id="JAFIRN010000007">
    <property type="protein sequence ID" value="KAG5845222.1"/>
    <property type="molecule type" value="Genomic_DNA"/>
</dbReference>
<dbReference type="Pfam" id="PF00595">
    <property type="entry name" value="PDZ"/>
    <property type="match status" value="2"/>
</dbReference>
<dbReference type="FunFam" id="2.30.42.10:FF:000006">
    <property type="entry name" value="Membrane associated guanylate kinase, WW and PDZ domain containing 1"/>
    <property type="match status" value="1"/>
</dbReference>
<proteinExistence type="predicted"/>
<feature type="compositionally biased region" description="Basic and acidic residues" evidence="1">
    <location>
        <begin position="320"/>
        <end position="330"/>
    </location>
</feature>
<feature type="domain" description="PDZ" evidence="2">
    <location>
        <begin position="560"/>
        <end position="642"/>
    </location>
</feature>
<feature type="domain" description="PDZ" evidence="2">
    <location>
        <begin position="202"/>
        <end position="292"/>
    </location>
</feature>
<dbReference type="Proteomes" id="UP001044222">
    <property type="component" value="Chromosome 7"/>
</dbReference>
<dbReference type="PROSITE" id="PS50106">
    <property type="entry name" value="PDZ"/>
    <property type="match status" value="3"/>
</dbReference>
<name>A0A9D3MA02_ANGAN</name>
<feature type="domain" description="PDZ" evidence="2">
    <location>
        <begin position="363"/>
        <end position="453"/>
    </location>
</feature>
<keyword evidence="4" id="KW-1185">Reference proteome</keyword>
<organism evidence="3 4">
    <name type="scientific">Anguilla anguilla</name>
    <name type="common">European freshwater eel</name>
    <name type="synonym">Muraena anguilla</name>
    <dbReference type="NCBI Taxonomy" id="7936"/>
    <lineage>
        <taxon>Eukaryota</taxon>
        <taxon>Metazoa</taxon>
        <taxon>Chordata</taxon>
        <taxon>Craniata</taxon>
        <taxon>Vertebrata</taxon>
        <taxon>Euteleostomi</taxon>
        <taxon>Actinopterygii</taxon>
        <taxon>Neopterygii</taxon>
        <taxon>Teleostei</taxon>
        <taxon>Anguilliformes</taxon>
        <taxon>Anguillidae</taxon>
        <taxon>Anguilla</taxon>
    </lineage>
</organism>
<dbReference type="PANTHER" id="PTHR10316">
    <property type="entry name" value="MEMBRANE ASSOCIATED GUANYLATE KINASE-RELATED"/>
    <property type="match status" value="1"/>
</dbReference>
<sequence>MDYVSRTARFVQDHGDQLSAPPLSHPGDTHLDGSLPGPAPHEDSVSMASSGATQAELMTVTMVKGADGFGFTIADSPTGQRVKQQSAQGLSHTQVVDLLKDCAVGAETALLIQRGGAGQFSPWKTPKQVLEQWDLQGSPQTSLSAPVLPHSAPYPAHLLHRASVPDSAEGFDLSKPDPYDLYEKSRAIYESRPSGLEYQELEVHLKRQKSGFGFRILGGDEAGLPVSLETCDKILIGAIIENSPADRDGRLKPGDELVSVDRIPVAGQTHRYVIDLMHAAARNGQVTMTVRRRVQSAGEVCPENGRSPGALSTQHSGKRMRADSPEERLSRNATFPSSASGPSPAPSSSPPDRFPSHSLQTSDVIIHRKENEGFGFVIISSLNRPETSATITVPHKIGRIIEGSPADRCGKLKVGDRILAVNSQSIISMPHADIVKLIKDAGLSVTLHIVQQEELHSPPSAPSSEKQSPMAQHHSPIYAHDSRSEVKARQDVKPDIRQPPFTDYRQPPVDYRHPPVADYRQPPTMDYRQPPMMDYRQHSPDARQFPIPDYRQLQDFDYFTVDLEKSVKGFGFSIRGGREYKMDLFILRLAEDGPAIRNGRMRVGDQIIEINGETTREMTHARAIELIKSGGRRVRLLLKRGTGQVPEYGCSSASFRNGSFQPLHVHEK</sequence>
<dbReference type="GO" id="GO:0031697">
    <property type="term" value="F:beta-1 adrenergic receptor binding"/>
    <property type="evidence" value="ECO:0007669"/>
    <property type="project" value="TreeGrafter"/>
</dbReference>
<evidence type="ECO:0000313" key="4">
    <source>
        <dbReference type="Proteomes" id="UP001044222"/>
    </source>
</evidence>
<feature type="region of interest" description="Disordered" evidence="1">
    <location>
        <begin position="1"/>
        <end position="50"/>
    </location>
</feature>
<dbReference type="GO" id="GO:0070699">
    <property type="term" value="F:type II activin receptor binding"/>
    <property type="evidence" value="ECO:0007669"/>
    <property type="project" value="TreeGrafter"/>
</dbReference>
<protein>
    <recommendedName>
        <fullName evidence="2">PDZ domain-containing protein</fullName>
    </recommendedName>
</protein>
<dbReference type="GO" id="GO:0005737">
    <property type="term" value="C:cytoplasm"/>
    <property type="evidence" value="ECO:0007669"/>
    <property type="project" value="TreeGrafter"/>
</dbReference>
<dbReference type="GO" id="GO:0005886">
    <property type="term" value="C:plasma membrane"/>
    <property type="evidence" value="ECO:0007669"/>
    <property type="project" value="GOC"/>
</dbReference>
<evidence type="ECO:0000256" key="1">
    <source>
        <dbReference type="SAM" id="MobiDB-lite"/>
    </source>
</evidence>
<comment type="caution">
    <text evidence="3">The sequence shown here is derived from an EMBL/GenBank/DDBJ whole genome shotgun (WGS) entry which is preliminary data.</text>
</comment>
<dbReference type="GO" id="GO:0007165">
    <property type="term" value="P:signal transduction"/>
    <property type="evidence" value="ECO:0007669"/>
    <property type="project" value="TreeGrafter"/>
</dbReference>
<feature type="region of interest" description="Disordered" evidence="1">
    <location>
        <begin position="297"/>
        <end position="358"/>
    </location>
</feature>
<feature type="region of interest" description="Disordered" evidence="1">
    <location>
        <begin position="454"/>
        <end position="523"/>
    </location>
</feature>
<dbReference type="CDD" id="cd06735">
    <property type="entry name" value="PDZ5_MAGI-1_3-like"/>
    <property type="match status" value="1"/>
</dbReference>
<dbReference type="CDD" id="cd06734">
    <property type="entry name" value="PDZ4_MAGI-1_3-like"/>
    <property type="match status" value="1"/>
</dbReference>
<dbReference type="GO" id="GO:0030425">
    <property type="term" value="C:dendrite"/>
    <property type="evidence" value="ECO:0007669"/>
    <property type="project" value="TreeGrafter"/>
</dbReference>
<dbReference type="GO" id="GO:0005911">
    <property type="term" value="C:cell-cell junction"/>
    <property type="evidence" value="ECO:0007669"/>
    <property type="project" value="TreeGrafter"/>
</dbReference>